<feature type="compositionally biased region" description="Basic and acidic residues" evidence="1">
    <location>
        <begin position="1657"/>
        <end position="1666"/>
    </location>
</feature>
<dbReference type="Proteomes" id="UP001307849">
    <property type="component" value="Unassembled WGS sequence"/>
</dbReference>
<evidence type="ECO:0000313" key="3">
    <source>
        <dbReference type="EMBL" id="KAK6500750.1"/>
    </source>
</evidence>
<evidence type="ECO:0000313" key="4">
    <source>
        <dbReference type="Proteomes" id="UP001307849"/>
    </source>
</evidence>
<feature type="signal peptide" evidence="2">
    <location>
        <begin position="1"/>
        <end position="24"/>
    </location>
</feature>
<protein>
    <submittedName>
        <fullName evidence="3">Uncharacterized protein</fullName>
    </submittedName>
</protein>
<feature type="region of interest" description="Disordered" evidence="1">
    <location>
        <begin position="77"/>
        <end position="124"/>
    </location>
</feature>
<keyword evidence="2" id="KW-0732">Signal</keyword>
<feature type="chain" id="PRO_5042882752" evidence="2">
    <location>
        <begin position="25"/>
        <end position="1728"/>
    </location>
</feature>
<name>A0AAN8RIU8_9PEZI</name>
<organism evidence="3 4">
    <name type="scientific">Arthrobotrys conoides</name>
    <dbReference type="NCBI Taxonomy" id="74498"/>
    <lineage>
        <taxon>Eukaryota</taxon>
        <taxon>Fungi</taxon>
        <taxon>Dikarya</taxon>
        <taxon>Ascomycota</taxon>
        <taxon>Pezizomycotina</taxon>
        <taxon>Orbiliomycetes</taxon>
        <taxon>Orbiliales</taxon>
        <taxon>Orbiliaceae</taxon>
        <taxon>Arthrobotrys</taxon>
    </lineage>
</organism>
<feature type="compositionally biased region" description="Basic and acidic residues" evidence="1">
    <location>
        <begin position="29"/>
        <end position="38"/>
    </location>
</feature>
<evidence type="ECO:0000256" key="1">
    <source>
        <dbReference type="SAM" id="MobiDB-lite"/>
    </source>
</evidence>
<dbReference type="EMBL" id="JAVHJM010000012">
    <property type="protein sequence ID" value="KAK6500750.1"/>
    <property type="molecule type" value="Genomic_DNA"/>
</dbReference>
<gene>
    <name evidence="3" type="ORF">TWF506_003514</name>
</gene>
<feature type="region of interest" description="Disordered" evidence="1">
    <location>
        <begin position="1657"/>
        <end position="1728"/>
    </location>
</feature>
<reference evidence="3 4" key="1">
    <citation type="submission" date="2019-10" db="EMBL/GenBank/DDBJ databases">
        <authorList>
            <person name="Palmer J.M."/>
        </authorList>
    </citation>
    <scope>NUCLEOTIDE SEQUENCE [LARGE SCALE GENOMIC DNA]</scope>
    <source>
        <strain evidence="3 4">TWF506</strain>
    </source>
</reference>
<proteinExistence type="predicted"/>
<accession>A0AAN8RIU8</accession>
<feature type="region of interest" description="Disordered" evidence="1">
    <location>
        <begin position="29"/>
        <end position="52"/>
    </location>
</feature>
<comment type="caution">
    <text evidence="3">The sequence shown here is derived from an EMBL/GenBank/DDBJ whole genome shotgun (WGS) entry which is preliminary data.</text>
</comment>
<sequence>MLRIRRRLILLCILQVLFLTAIFGHPGKDPGKYRDISTQKDSTTHASLGSSSTLLPHYSKALRPGVDDGDLELQRDHKFGVYPGPLRVQKRTDPNTEKRPIGSDDELEGPPAKQPKTQDGPDSLYQNAAIRGEISSHNYGLSRMQAMSGSLSGQAPAPNTFKMIAQKERNPENAFDCPGQEFLTVLKMLDKVIKDRQKKCRPADYEFLSVFTNPAKPPPRIEMDVSLHNNYIGVSFGKFGARDYRPWEHLSLSATTVVPMILYKGYRYWADVMKFKTEEHPMRYISLYNIHNPDTITIVSEVHRRAKLPDGQSYLYTSTPSGEQDSMEAEIWNIIRGTDEIEACEKMLISHDAEFNFARVEEVYTYLSSAPDGGKSVSILLGVKGLTGSPKSPKPGPAGDVAWVIQELEGNGERPNIFRPIYNGAIEKGKKARKSLEEARMTALGLMLSGSEALRQPEDPPPFPNGYIIDYSWSGLQTFAFGDLLRSLTLREDSFATFGSDSKSKSIFQTISPSYRKVNLNEIVKSHVPPATLRLITSSSADDQHFSFRWPWETSVHVNQKLHDLLYHCWRIGSNEHDEPSLNMGPAKMRQYTALPPVALKYITIWGVEDPKTLIVLRLIYMSWGKSLEKFSFTFSELDDDEKEKWYAILGTPAILPIAEMCLSYMIGLRACNIAAIHLSFHRPLSISERAVTWSTNSVSILLELETTIDEQYIPLDESQKPQDQREKAWNRVKNFDISHDIEKHMTNPDIGDQESDPFEEFGAPTLLLPEMDAEFERTKLDLSYSVIGYPSLKIVGNPFLSTLRQRVHYIPSGGPSYTQIQTTQRLELDGAENYKILYDTALSSQEKHLLFVGYQVQKKRDTKGKGKAKVGDDDEEFVEGVLDEDAEGWVRSQFGTILFATWFSQEGWSRISRITFQTLDSRTITTLGVSPTPENPTIAWRSDTPATWDQQLELFYATREGSAVKYFLDKKREFLTSSTIKALHIGIHADDPARCFIYVDFGSRAFISEQVIEMGDEYTWQPTFGEGKSTLQTSFLRGTKARSIERMRRIIDSTWTGDTGYSHDTKMNRKHLEKYIITPHEPLDNIRENHIITYLQEKGRLAEVTEGFRQDFLEENLKDGFESLSLRERGPRNLNFVFAKSSANLGHLVLRSSDLAEKGAGDTASNTINYLSDAIYAAWVHDEPVRTPMYKGQYLTVGGIRVLTILQVLPETSLILEQLYQIYHGLVRDGVLTLENPLKGYLRAQQYISKGQVAAGIAYFEKLWVSLVGIVEITSLVNMFPKFRTHMNRRVWIGYVRISTIVVRRTEYEGAPIFQMIVTLQSHQRSRGKTRDQPGPEEISIGMFDDRLVRLASIRGDELWTLLTLNLSGDKIDGEIDTSLFDILGEDPLGESSDLLAYIRDWIQVASQNLESLFMAINAQARVIGSSPRRTKQVTWGRMRLLPSFSGQRSEDFSTMRIRHRAEDIACQIVVGYSDVAVTGPKGSLPHELFAAILVGELIGVDSEDSDGAFYRHVDILADILLIAWRKTKLLGHDIGNIIFDGVSKSTATTLAAFMNALPPFPRYPINPSSDMEPRGFILLEHRFQSNLMSIWIGGTLKNSLMWSALLSSLEIMAVLRMLYRFPQETGLKRIHAIAVHEDPKLNKMRLVLSLQEDHTARDYVGKEEGGEEEGGEEEGGEEEGGEEEGGEEEGGEEEGGEGGSSSQKTDKKKGKETGKKKGKDGQEDGQ</sequence>
<feature type="compositionally biased region" description="Acidic residues" evidence="1">
    <location>
        <begin position="1667"/>
        <end position="1698"/>
    </location>
</feature>
<feature type="compositionally biased region" description="Basic and acidic residues" evidence="1">
    <location>
        <begin position="90"/>
        <end position="102"/>
    </location>
</feature>
<keyword evidence="4" id="KW-1185">Reference proteome</keyword>
<feature type="compositionally biased region" description="Polar residues" evidence="1">
    <location>
        <begin position="39"/>
        <end position="52"/>
    </location>
</feature>
<feature type="compositionally biased region" description="Basic and acidic residues" evidence="1">
    <location>
        <begin position="1711"/>
        <end position="1728"/>
    </location>
</feature>
<evidence type="ECO:0000256" key="2">
    <source>
        <dbReference type="SAM" id="SignalP"/>
    </source>
</evidence>